<evidence type="ECO:0000256" key="2">
    <source>
        <dbReference type="ARBA" id="ARBA00023002"/>
    </source>
</evidence>
<evidence type="ECO:0000313" key="6">
    <source>
        <dbReference type="Proteomes" id="UP000289738"/>
    </source>
</evidence>
<dbReference type="EMBL" id="SDMP01000013">
    <property type="protein sequence ID" value="RYR22344.1"/>
    <property type="molecule type" value="Genomic_DNA"/>
</dbReference>
<dbReference type="InterPro" id="IPR036291">
    <property type="entry name" value="NAD(P)-bd_dom_sf"/>
</dbReference>
<comment type="similarity">
    <text evidence="3">Belongs to the NAD(P)-dependent epimerase/dehydratase family. Dihydroflavonol-4-reductase subfamily.</text>
</comment>
<feature type="domain" description="NAD-dependent epimerase/dehydratase" evidence="4">
    <location>
        <begin position="10"/>
        <end position="243"/>
    </location>
</feature>
<keyword evidence="6" id="KW-1185">Reference proteome</keyword>
<name>A0A445A7B5_ARAHY</name>
<dbReference type="PANTHER" id="PTHR10366">
    <property type="entry name" value="NAD DEPENDENT EPIMERASE/DEHYDRATASE"/>
    <property type="match status" value="1"/>
</dbReference>
<accession>A0A445A7B5</accession>
<keyword evidence="2" id="KW-0560">Oxidoreductase</keyword>
<evidence type="ECO:0000259" key="4">
    <source>
        <dbReference type="Pfam" id="PF01370"/>
    </source>
</evidence>
<dbReference type="PANTHER" id="PTHR10366:SF852">
    <property type="entry name" value="CINNAMOYL-COA REDUCTASE CAD2"/>
    <property type="match status" value="1"/>
</dbReference>
<proteinExistence type="inferred from homology"/>
<dbReference type="InterPro" id="IPR050425">
    <property type="entry name" value="NAD(P)_dehydrat-like"/>
</dbReference>
<keyword evidence="1" id="KW-0521">NADP</keyword>
<dbReference type="AlphaFoldDB" id="A0A445A7B5"/>
<dbReference type="SUPFAM" id="SSF51735">
    <property type="entry name" value="NAD(P)-binding Rossmann-fold domains"/>
    <property type="match status" value="2"/>
</dbReference>
<organism evidence="5 6">
    <name type="scientific">Arachis hypogaea</name>
    <name type="common">Peanut</name>
    <dbReference type="NCBI Taxonomy" id="3818"/>
    <lineage>
        <taxon>Eukaryota</taxon>
        <taxon>Viridiplantae</taxon>
        <taxon>Streptophyta</taxon>
        <taxon>Embryophyta</taxon>
        <taxon>Tracheophyta</taxon>
        <taxon>Spermatophyta</taxon>
        <taxon>Magnoliopsida</taxon>
        <taxon>eudicotyledons</taxon>
        <taxon>Gunneridae</taxon>
        <taxon>Pentapetalae</taxon>
        <taxon>rosids</taxon>
        <taxon>fabids</taxon>
        <taxon>Fabales</taxon>
        <taxon>Fabaceae</taxon>
        <taxon>Papilionoideae</taxon>
        <taxon>50 kb inversion clade</taxon>
        <taxon>dalbergioids sensu lato</taxon>
        <taxon>Dalbergieae</taxon>
        <taxon>Pterocarpus clade</taxon>
        <taxon>Arachis</taxon>
    </lineage>
</organism>
<gene>
    <name evidence="5" type="ORF">Ahy_B03g067636</name>
</gene>
<dbReference type="FunFam" id="3.40.50.720:FF:000085">
    <property type="entry name" value="Dihydroflavonol reductase"/>
    <property type="match status" value="2"/>
</dbReference>
<reference evidence="5 6" key="1">
    <citation type="submission" date="2019-01" db="EMBL/GenBank/DDBJ databases">
        <title>Sequencing of cultivated peanut Arachis hypogaea provides insights into genome evolution and oil improvement.</title>
        <authorList>
            <person name="Chen X."/>
        </authorList>
    </citation>
    <scope>NUCLEOTIDE SEQUENCE [LARGE SCALE GENOMIC DNA]</scope>
    <source>
        <strain evidence="6">cv. Fuhuasheng</strain>
        <tissue evidence="5">Leaves</tissue>
    </source>
</reference>
<protein>
    <recommendedName>
        <fullName evidence="4">NAD-dependent epimerase/dehydratase domain-containing protein</fullName>
    </recommendedName>
</protein>
<dbReference type="CDD" id="cd08958">
    <property type="entry name" value="FR_SDR_e"/>
    <property type="match status" value="2"/>
</dbReference>
<evidence type="ECO:0000256" key="1">
    <source>
        <dbReference type="ARBA" id="ARBA00022857"/>
    </source>
</evidence>
<sequence>MSSGAQNKVVCVTGGSGYIASWIIKFLLQRDYTVRATVRDPSNPKKVEHLLKLESAKERLQLFKADLLEEGSFDSVVEGCHGVFHTASPVLSTVKDPQAELIDPAIKGTINVLESCAKSASVKRVVLTSSFATLIHNGKPKHPNVIVDETWFADLDYCKEQRKWYSFGKTSAENVARKFLSENNIDLVVINQAMTIGPLLQPELNASVSTILDLLSGSETFPNKTFGWINVKDVANARIQAYEIASASGRYCLVERVSHFSEVAMILHDNYPTIKIPDKCADDKPYEPTFQVSKEKAKSLGIEFIPLEVSLKETDRRMERNGNGKVVCVTGGSGYIASWIVKLLLHRGYTVKTTLRDPSNPKKVEHLLKLDGAEERLHLFKADLLEEGSFDSAIRDCHGVFHVASPVLLDVQDPQKELIDPAVKGTINVLKSCAKTPSVKRVVLTSSMATNLYSGKNRTTPEDVVDETLFSLPDICRESQMWYCLSKTLAEDAAWKFAKNNNIDMVCINPGMVAGPLLQPLINYSVTPILNLINGTKTFPNLCYPWVNVKDVANFHILAYEVASATGRYCLAERVVHFSELANMLRNLYPTLQIANKCENDEPYVATYRVSEKAKNLGIRFTPLEVTLKETVESFRKNKIFNF</sequence>
<dbReference type="Pfam" id="PF01370">
    <property type="entry name" value="Epimerase"/>
    <property type="match status" value="2"/>
</dbReference>
<dbReference type="Gene3D" id="3.40.50.720">
    <property type="entry name" value="NAD(P)-binding Rossmann-like Domain"/>
    <property type="match status" value="2"/>
</dbReference>
<dbReference type="GO" id="GO:0016616">
    <property type="term" value="F:oxidoreductase activity, acting on the CH-OH group of donors, NAD or NADP as acceptor"/>
    <property type="evidence" value="ECO:0007669"/>
    <property type="project" value="TreeGrafter"/>
</dbReference>
<dbReference type="Proteomes" id="UP000289738">
    <property type="component" value="Chromosome B03"/>
</dbReference>
<feature type="domain" description="NAD-dependent epimerase/dehydratase" evidence="4">
    <location>
        <begin position="327"/>
        <end position="562"/>
    </location>
</feature>
<evidence type="ECO:0000313" key="5">
    <source>
        <dbReference type="EMBL" id="RYR22344.1"/>
    </source>
</evidence>
<evidence type="ECO:0000256" key="3">
    <source>
        <dbReference type="ARBA" id="ARBA00023445"/>
    </source>
</evidence>
<comment type="caution">
    <text evidence="5">The sequence shown here is derived from an EMBL/GenBank/DDBJ whole genome shotgun (WGS) entry which is preliminary data.</text>
</comment>
<dbReference type="InterPro" id="IPR001509">
    <property type="entry name" value="Epimerase_deHydtase"/>
</dbReference>